<comment type="caution">
    <text evidence="1">The sequence shown here is derived from an EMBL/GenBank/DDBJ whole genome shotgun (WGS) entry which is preliminary data.</text>
</comment>
<dbReference type="GeneID" id="61056690"/>
<dbReference type="EMBL" id="QGGH01000016">
    <property type="protein sequence ID" value="PWJ87492.1"/>
    <property type="molecule type" value="Genomic_DNA"/>
</dbReference>
<name>A0A8E2W778_RHILI</name>
<gene>
    <name evidence="1" type="ORF">C8D77_11668</name>
</gene>
<organism evidence="1 2">
    <name type="scientific">Rhizobium loti</name>
    <name type="common">Mesorhizobium loti</name>
    <dbReference type="NCBI Taxonomy" id="381"/>
    <lineage>
        <taxon>Bacteria</taxon>
        <taxon>Pseudomonadati</taxon>
        <taxon>Pseudomonadota</taxon>
        <taxon>Alphaproteobacteria</taxon>
        <taxon>Hyphomicrobiales</taxon>
        <taxon>Phyllobacteriaceae</taxon>
        <taxon>Mesorhizobium</taxon>
    </lineage>
</organism>
<dbReference type="Proteomes" id="UP000245631">
    <property type="component" value="Unassembled WGS sequence"/>
</dbReference>
<evidence type="ECO:0000313" key="1">
    <source>
        <dbReference type="EMBL" id="PWJ87492.1"/>
    </source>
</evidence>
<sequence length="130" mass="14278">MQPWLPETALTAAGLTALAAQDASDKQITCVKAPFKSLIDHVFISPNLVPCDHDFTILALDRTIERFQEVSIIARSSCDWPGLSVSVRSRTRLHGIPTARTSQLAAWQSQRATVSPTKTAASRNHRARTK</sequence>
<evidence type="ECO:0000313" key="2">
    <source>
        <dbReference type="Proteomes" id="UP000245631"/>
    </source>
</evidence>
<dbReference type="AlphaFoldDB" id="A0A8E2W778"/>
<reference evidence="1 2" key="1">
    <citation type="submission" date="2018-05" db="EMBL/GenBank/DDBJ databases">
        <title>Genomic Encyclopedia of Type Strains, Phase IV (KMG-IV): sequencing the most valuable type-strain genomes for metagenomic binning, comparative biology and taxonomic classification.</title>
        <authorList>
            <person name="Goeker M."/>
        </authorList>
    </citation>
    <scope>NUCLEOTIDE SEQUENCE [LARGE SCALE GENOMIC DNA]</scope>
    <source>
        <strain evidence="1 2">DSM 2626</strain>
    </source>
</reference>
<proteinExistence type="predicted"/>
<dbReference type="RefSeq" id="WP_165779606.1">
    <property type="nucleotide sequence ID" value="NZ_QGGH01000016.1"/>
</dbReference>
<accession>A0A8E2W778</accession>
<protein>
    <submittedName>
        <fullName evidence="1">Uncharacterized protein</fullName>
    </submittedName>
</protein>